<dbReference type="Gene3D" id="3.40.50.2000">
    <property type="entry name" value="Glycogen Phosphorylase B"/>
    <property type="match status" value="1"/>
</dbReference>
<dbReference type="Pfam" id="PF00201">
    <property type="entry name" value="UDPGT"/>
    <property type="match status" value="1"/>
</dbReference>
<feature type="compositionally biased region" description="Basic and acidic residues" evidence="4">
    <location>
        <begin position="308"/>
        <end position="320"/>
    </location>
</feature>
<evidence type="ECO:0008006" key="9">
    <source>
        <dbReference type="Google" id="ProtNLM"/>
    </source>
</evidence>
<keyword evidence="3" id="KW-0808">Transferase</keyword>
<evidence type="ECO:0000256" key="4">
    <source>
        <dbReference type="SAM" id="MobiDB-lite"/>
    </source>
</evidence>
<dbReference type="PANTHER" id="PTHR48043">
    <property type="entry name" value="EG:EG0003.4 PROTEIN-RELATED"/>
    <property type="match status" value="1"/>
</dbReference>
<dbReference type="EMBL" id="JAZDUA010000072">
    <property type="protein sequence ID" value="KAK7869588.1"/>
    <property type="molecule type" value="Genomic_DNA"/>
</dbReference>
<organism evidence="7 8">
    <name type="scientific">Gryllus longicercus</name>
    <dbReference type="NCBI Taxonomy" id="2509291"/>
    <lineage>
        <taxon>Eukaryota</taxon>
        <taxon>Metazoa</taxon>
        <taxon>Ecdysozoa</taxon>
        <taxon>Arthropoda</taxon>
        <taxon>Hexapoda</taxon>
        <taxon>Insecta</taxon>
        <taxon>Pterygota</taxon>
        <taxon>Neoptera</taxon>
        <taxon>Polyneoptera</taxon>
        <taxon>Orthoptera</taxon>
        <taxon>Ensifera</taxon>
        <taxon>Gryllidea</taxon>
        <taxon>Grylloidea</taxon>
        <taxon>Gryllidae</taxon>
        <taxon>Gryllinae</taxon>
        <taxon>Gryllus</taxon>
    </lineage>
</organism>
<feature type="compositionally biased region" description="Low complexity" evidence="4">
    <location>
        <begin position="279"/>
        <end position="307"/>
    </location>
</feature>
<dbReference type="Proteomes" id="UP001378592">
    <property type="component" value="Unassembled WGS sequence"/>
</dbReference>
<keyword evidence="5" id="KW-0472">Membrane</keyword>
<dbReference type="CDD" id="cd03784">
    <property type="entry name" value="GT1_Gtf-like"/>
    <property type="match status" value="1"/>
</dbReference>
<feature type="signal peptide" evidence="6">
    <location>
        <begin position="1"/>
        <end position="17"/>
    </location>
</feature>
<comment type="caution">
    <text evidence="7">The sequence shown here is derived from an EMBL/GenBank/DDBJ whole genome shotgun (WGS) entry which is preliminary data.</text>
</comment>
<keyword evidence="8" id="KW-1185">Reference proteome</keyword>
<dbReference type="InterPro" id="IPR050271">
    <property type="entry name" value="UDP-glycosyltransferase"/>
</dbReference>
<feature type="chain" id="PRO_5042983006" description="UDP-glycosyltransferase" evidence="6">
    <location>
        <begin position="18"/>
        <end position="903"/>
    </location>
</feature>
<evidence type="ECO:0000256" key="1">
    <source>
        <dbReference type="ARBA" id="ARBA00009995"/>
    </source>
</evidence>
<keyword evidence="6" id="KW-0732">Signal</keyword>
<feature type="compositionally biased region" description="Low complexity" evidence="4">
    <location>
        <begin position="107"/>
        <end position="161"/>
    </location>
</feature>
<dbReference type="GO" id="GO:0008194">
    <property type="term" value="F:UDP-glycosyltransferase activity"/>
    <property type="evidence" value="ECO:0007669"/>
    <property type="project" value="InterPro"/>
</dbReference>
<accession>A0AAN9VSQ9</accession>
<dbReference type="PANTHER" id="PTHR48043:SF114">
    <property type="entry name" value="IP04436P-RELATED"/>
    <property type="match status" value="1"/>
</dbReference>
<dbReference type="InterPro" id="IPR002213">
    <property type="entry name" value="UDP_glucos_trans"/>
</dbReference>
<dbReference type="AlphaFoldDB" id="A0AAN9VSQ9"/>
<keyword evidence="5" id="KW-1133">Transmembrane helix</keyword>
<reference evidence="7 8" key="1">
    <citation type="submission" date="2024-03" db="EMBL/GenBank/DDBJ databases">
        <title>The genome assembly and annotation of the cricket Gryllus longicercus Weissman &amp; Gray.</title>
        <authorList>
            <person name="Szrajer S."/>
            <person name="Gray D."/>
            <person name="Ylla G."/>
        </authorList>
    </citation>
    <scope>NUCLEOTIDE SEQUENCE [LARGE SCALE GENOMIC DNA]</scope>
    <source>
        <strain evidence="7">DAG 2021-001</strain>
        <tissue evidence="7">Whole body minus gut</tissue>
    </source>
</reference>
<proteinExistence type="inferred from homology"/>
<gene>
    <name evidence="7" type="ORF">R5R35_003379</name>
</gene>
<dbReference type="FunFam" id="3.40.50.2000:FF:000050">
    <property type="entry name" value="UDP-glucuronosyltransferase"/>
    <property type="match status" value="1"/>
</dbReference>
<feature type="region of interest" description="Disordered" evidence="4">
    <location>
        <begin position="99"/>
        <end position="376"/>
    </location>
</feature>
<protein>
    <recommendedName>
        <fullName evidence="9">UDP-glycosyltransferase</fullName>
    </recommendedName>
</protein>
<evidence type="ECO:0000313" key="8">
    <source>
        <dbReference type="Proteomes" id="UP001378592"/>
    </source>
</evidence>
<feature type="transmembrane region" description="Helical" evidence="5">
    <location>
        <begin position="848"/>
        <end position="874"/>
    </location>
</feature>
<evidence type="ECO:0000313" key="7">
    <source>
        <dbReference type="EMBL" id="KAK7869588.1"/>
    </source>
</evidence>
<feature type="compositionally biased region" description="Polar residues" evidence="4">
    <location>
        <begin position="362"/>
        <end position="371"/>
    </location>
</feature>
<name>A0AAN9VSQ9_9ORTH</name>
<evidence type="ECO:0000256" key="5">
    <source>
        <dbReference type="SAM" id="Phobius"/>
    </source>
</evidence>
<comment type="similarity">
    <text evidence="1">Belongs to the UDP-glycosyltransferase family.</text>
</comment>
<dbReference type="PROSITE" id="PS00375">
    <property type="entry name" value="UDPGT"/>
    <property type="match status" value="1"/>
</dbReference>
<keyword evidence="5" id="KW-0812">Transmembrane</keyword>
<feature type="compositionally biased region" description="Low complexity" evidence="4">
    <location>
        <begin position="322"/>
        <end position="345"/>
    </location>
</feature>
<evidence type="ECO:0000256" key="3">
    <source>
        <dbReference type="ARBA" id="ARBA00022679"/>
    </source>
</evidence>
<sequence length="903" mass="96509">MLTTRLRLLWLAALAAAAVAPLRSGSSAAPGLAFARETGSPEAVAALHREKPAAAHTNPSEDIGKPIVEAPAEPAQTVETTKPAEAVKLAETSQAAAAVTEKSAEGAKPIEAAKPAATKPAEPAKPAAAKPAEPAKPAVTEPAKPAKPAATKPAEPVKPAVTKPAEPARPAATKPTEQAKPAATKPAEPSKPAATKPAEPAKPAATKPAEPVKPAATKPAEQTKPAATKPAEPAKPAATKPAEPAKPAATKPAAQTNPAATKPAEQAKPAATKPPEPAKPAATKPAEPAKPAATKPTEPAKPAATKSAEPDKPAAKKPAEPAKPAATKPAEPVKPAATKPAEPAKPATPKPADPSKPAATKGPSQTASSNDAKVVKREVSVPATPALAERPARILAVIPYNSHSHNVMYAPLFRALALRGHTVHVLSHFPAENPPPTYRDLSIKGSYESWVDNVDMDLIASYANPLSVATLLWAETLDVCSKAMEHPATRKLLESNERYDLVVSEVFGAECMAGFAHKFRAPLVGLISSVAPPGALDRMGNPDHPAYTANYFLPYTERMTFWQRLANSFHGWAVRRLKYLLCDRPTDALARRYFGPDLPSTTELVQNTSLILVNTHYSINQPRPMVPGVVEVGGLHIREPKPLPEELERYVSEAEAGVVVFSLGTMVRVSTWADERLRALWGALGALPQRVIIKSRDPLPSAPPNVRVERWLPQFDLLNHPKVVAFVTHGGLMGTQEAVWAGVPLLGVPMFCDQHLNLNSYAEKGVAIVLQYDELSQERLSDALHRLIEDPRYRERMGALSRQFRDRPRAALESAVWWVEYVARHGGAAHLRSAAADLPLYQYLLLDVVALALLAVGLVVGFVWFLLATVYRFLRFGQGYRRRRLPSVTATGQRKRYTKTKQH</sequence>
<feature type="compositionally biased region" description="Low complexity" evidence="4">
    <location>
        <begin position="170"/>
        <end position="271"/>
    </location>
</feature>
<dbReference type="InterPro" id="IPR035595">
    <property type="entry name" value="UDP_glycos_trans_CS"/>
</dbReference>
<dbReference type="SUPFAM" id="SSF53756">
    <property type="entry name" value="UDP-Glycosyltransferase/glycogen phosphorylase"/>
    <property type="match status" value="1"/>
</dbReference>
<keyword evidence="2" id="KW-0328">Glycosyltransferase</keyword>
<evidence type="ECO:0000256" key="2">
    <source>
        <dbReference type="ARBA" id="ARBA00022676"/>
    </source>
</evidence>
<evidence type="ECO:0000256" key="6">
    <source>
        <dbReference type="SAM" id="SignalP"/>
    </source>
</evidence>